<accession>A0A2H0KRP4</accession>
<dbReference type="EMBL" id="PCVO01000068">
    <property type="protein sequence ID" value="PIQ74830.1"/>
    <property type="molecule type" value="Genomic_DNA"/>
</dbReference>
<evidence type="ECO:0008006" key="3">
    <source>
        <dbReference type="Google" id="ProtNLM"/>
    </source>
</evidence>
<dbReference type="Proteomes" id="UP000229317">
    <property type="component" value="Unassembled WGS sequence"/>
</dbReference>
<sequence>MKNKKQNVVPVLKDSYLRAIRNSIGTKLFRNFYAKVDGKSRRKASRMLEIQTPPSAEKISAKKDILHDGDLSCAYFVSCVLKIFDLIGKTHLTVEGTEADMKKAGWKIVKVPNKGSVLVWEKKKFGKEEHSHIGFFIGNGKAISNSAKNKIPVEHSFTFGGKRRIQAIYWHKKLEK</sequence>
<evidence type="ECO:0000313" key="1">
    <source>
        <dbReference type="EMBL" id="PIQ74830.1"/>
    </source>
</evidence>
<name>A0A2H0KRP4_9BACT</name>
<protein>
    <recommendedName>
        <fullName evidence="3">NlpC/P60 domain-containing protein</fullName>
    </recommendedName>
</protein>
<reference evidence="1 2" key="1">
    <citation type="submission" date="2017-09" db="EMBL/GenBank/DDBJ databases">
        <title>Depth-based differentiation of microbial function through sediment-hosted aquifers and enrichment of novel symbionts in the deep terrestrial subsurface.</title>
        <authorList>
            <person name="Probst A.J."/>
            <person name="Ladd B."/>
            <person name="Jarett J.K."/>
            <person name="Geller-Mcgrath D.E."/>
            <person name="Sieber C.M."/>
            <person name="Emerson J.B."/>
            <person name="Anantharaman K."/>
            <person name="Thomas B.C."/>
            <person name="Malmstrom R."/>
            <person name="Stieglmeier M."/>
            <person name="Klingl A."/>
            <person name="Woyke T."/>
            <person name="Ryan C.M."/>
            <person name="Banfield J.F."/>
        </authorList>
    </citation>
    <scope>NUCLEOTIDE SEQUENCE [LARGE SCALE GENOMIC DNA]</scope>
    <source>
        <strain evidence="1">CG11_big_fil_rev_8_21_14_0_20_40_15</strain>
    </source>
</reference>
<evidence type="ECO:0000313" key="2">
    <source>
        <dbReference type="Proteomes" id="UP000229317"/>
    </source>
</evidence>
<organism evidence="1 2">
    <name type="scientific">Candidatus Portnoybacteria bacterium CG11_big_fil_rev_8_21_14_0_20_40_15</name>
    <dbReference type="NCBI Taxonomy" id="1974817"/>
    <lineage>
        <taxon>Bacteria</taxon>
        <taxon>Candidatus Portnoyibacteriota</taxon>
    </lineage>
</organism>
<gene>
    <name evidence="1" type="ORF">COV84_04525</name>
</gene>
<comment type="caution">
    <text evidence="1">The sequence shown here is derived from an EMBL/GenBank/DDBJ whole genome shotgun (WGS) entry which is preliminary data.</text>
</comment>
<dbReference type="AlphaFoldDB" id="A0A2H0KRP4"/>
<proteinExistence type="predicted"/>